<evidence type="ECO:0000259" key="5">
    <source>
        <dbReference type="PROSITE" id="PS51063"/>
    </source>
</evidence>
<dbReference type="Pfam" id="PF13545">
    <property type="entry name" value="HTH_Crp_2"/>
    <property type="match status" value="1"/>
</dbReference>
<gene>
    <name evidence="6" type="ORF">WKW79_27240</name>
</gene>
<keyword evidence="7" id="KW-1185">Reference proteome</keyword>
<name>A0ABU8XGY4_9BURK</name>
<dbReference type="Proteomes" id="UP001367030">
    <property type="component" value="Unassembled WGS sequence"/>
</dbReference>
<comment type="caution">
    <text evidence="6">The sequence shown here is derived from an EMBL/GenBank/DDBJ whole genome shotgun (WGS) entry which is preliminary data.</text>
</comment>
<feature type="domain" description="Cyclic nucleotide-binding" evidence="4">
    <location>
        <begin position="17"/>
        <end position="116"/>
    </location>
</feature>
<dbReference type="EMBL" id="JBBKZS010000015">
    <property type="protein sequence ID" value="MEJ8858293.1"/>
    <property type="molecule type" value="Genomic_DNA"/>
</dbReference>
<evidence type="ECO:0000313" key="6">
    <source>
        <dbReference type="EMBL" id="MEJ8858293.1"/>
    </source>
</evidence>
<evidence type="ECO:0000256" key="2">
    <source>
        <dbReference type="ARBA" id="ARBA00023125"/>
    </source>
</evidence>
<accession>A0ABU8XGY4</accession>
<dbReference type="SUPFAM" id="SSF51206">
    <property type="entry name" value="cAMP-binding domain-like"/>
    <property type="match status" value="1"/>
</dbReference>
<dbReference type="PANTHER" id="PTHR24567:SF74">
    <property type="entry name" value="HTH-TYPE TRANSCRIPTIONAL REGULATOR ARCR"/>
    <property type="match status" value="1"/>
</dbReference>
<dbReference type="InterPro" id="IPR050397">
    <property type="entry name" value="Env_Response_Regulators"/>
</dbReference>
<proteinExistence type="predicted"/>
<dbReference type="InterPro" id="IPR018490">
    <property type="entry name" value="cNMP-bd_dom_sf"/>
</dbReference>
<dbReference type="InterPro" id="IPR036390">
    <property type="entry name" value="WH_DNA-bd_sf"/>
</dbReference>
<dbReference type="PROSITE" id="PS51063">
    <property type="entry name" value="HTH_CRP_2"/>
    <property type="match status" value="1"/>
</dbReference>
<dbReference type="InterPro" id="IPR014710">
    <property type="entry name" value="RmlC-like_jellyroll"/>
</dbReference>
<evidence type="ECO:0000256" key="3">
    <source>
        <dbReference type="ARBA" id="ARBA00023163"/>
    </source>
</evidence>
<keyword evidence="2" id="KW-0238">DNA-binding</keyword>
<dbReference type="SUPFAM" id="SSF46785">
    <property type="entry name" value="Winged helix' DNA-binding domain"/>
    <property type="match status" value="1"/>
</dbReference>
<dbReference type="SMART" id="SM00419">
    <property type="entry name" value="HTH_CRP"/>
    <property type="match status" value="1"/>
</dbReference>
<keyword evidence="1" id="KW-0805">Transcription regulation</keyword>
<dbReference type="SMART" id="SM00100">
    <property type="entry name" value="cNMP"/>
    <property type="match status" value="1"/>
</dbReference>
<evidence type="ECO:0000313" key="7">
    <source>
        <dbReference type="Proteomes" id="UP001367030"/>
    </source>
</evidence>
<dbReference type="Gene3D" id="2.60.120.10">
    <property type="entry name" value="Jelly Rolls"/>
    <property type="match status" value="1"/>
</dbReference>
<protein>
    <submittedName>
        <fullName evidence="6">Crp/Fnr family transcriptional regulator</fullName>
    </submittedName>
</protein>
<dbReference type="RefSeq" id="WP_340338354.1">
    <property type="nucleotide sequence ID" value="NZ_JBBKZS010000015.1"/>
</dbReference>
<organism evidence="6 7">
    <name type="scientific">Variovorax robiniae</name>
    <dbReference type="NCBI Taxonomy" id="1836199"/>
    <lineage>
        <taxon>Bacteria</taxon>
        <taxon>Pseudomonadati</taxon>
        <taxon>Pseudomonadota</taxon>
        <taxon>Betaproteobacteria</taxon>
        <taxon>Burkholderiales</taxon>
        <taxon>Comamonadaceae</taxon>
        <taxon>Variovorax</taxon>
    </lineage>
</organism>
<keyword evidence="3" id="KW-0804">Transcription</keyword>
<dbReference type="PANTHER" id="PTHR24567">
    <property type="entry name" value="CRP FAMILY TRANSCRIPTIONAL REGULATORY PROTEIN"/>
    <property type="match status" value="1"/>
</dbReference>
<dbReference type="InterPro" id="IPR000595">
    <property type="entry name" value="cNMP-bd_dom"/>
</dbReference>
<feature type="domain" description="HTH crp-type" evidence="5">
    <location>
        <begin position="151"/>
        <end position="225"/>
    </location>
</feature>
<evidence type="ECO:0000259" key="4">
    <source>
        <dbReference type="PROSITE" id="PS50042"/>
    </source>
</evidence>
<dbReference type="Pfam" id="PF00027">
    <property type="entry name" value="cNMP_binding"/>
    <property type="match status" value="1"/>
</dbReference>
<dbReference type="CDD" id="cd00038">
    <property type="entry name" value="CAP_ED"/>
    <property type="match status" value="1"/>
</dbReference>
<dbReference type="InterPro" id="IPR036388">
    <property type="entry name" value="WH-like_DNA-bd_sf"/>
</dbReference>
<dbReference type="PROSITE" id="PS50042">
    <property type="entry name" value="CNMP_BINDING_3"/>
    <property type="match status" value="1"/>
</dbReference>
<dbReference type="Gene3D" id="1.10.10.10">
    <property type="entry name" value="Winged helix-like DNA-binding domain superfamily/Winged helix DNA-binding domain"/>
    <property type="match status" value="1"/>
</dbReference>
<reference evidence="6 7" key="1">
    <citation type="submission" date="2024-03" db="EMBL/GenBank/DDBJ databases">
        <title>Novel species of the genus Variovorax.</title>
        <authorList>
            <person name="Liu Q."/>
            <person name="Xin Y.-H."/>
        </authorList>
    </citation>
    <scope>NUCLEOTIDE SEQUENCE [LARGE SCALE GENOMIC DNA]</scope>
    <source>
        <strain evidence="6 7">KACC 18901</strain>
    </source>
</reference>
<dbReference type="InterPro" id="IPR012318">
    <property type="entry name" value="HTH_CRP"/>
</dbReference>
<sequence length="235" mass="26110">MTSQLKAAIETIEQVRWFAGLDPVVIERLAEQCQPCNLRPGEALSRRGAPQTQLSFVRSGSLELSIHGRDGRRHVTRYLVPGEVYGLIPVIDGGGAVHDARAHEATELLQLPREALLSEMQTQPALALRLLQLLCGRSRQLYELFAFQQLLSLQARLAHLLVIVANIEDHLHTATQRDVEILMTQSELSDMLGVSRQSLNAELKKLEQQALIRIAHARIVVTDPHGLARHAGEVI</sequence>
<evidence type="ECO:0000256" key="1">
    <source>
        <dbReference type="ARBA" id="ARBA00023015"/>
    </source>
</evidence>